<proteinExistence type="predicted"/>
<organism evidence="1 2">
    <name type="scientific">Dokdonia pacifica</name>
    <dbReference type="NCBI Taxonomy" id="1627892"/>
    <lineage>
        <taxon>Bacteria</taxon>
        <taxon>Pseudomonadati</taxon>
        <taxon>Bacteroidota</taxon>
        <taxon>Flavobacteriia</taxon>
        <taxon>Flavobacteriales</taxon>
        <taxon>Flavobacteriaceae</taxon>
        <taxon>Dokdonia</taxon>
    </lineage>
</organism>
<reference evidence="1 2" key="1">
    <citation type="submission" date="2017-06" db="EMBL/GenBank/DDBJ databases">
        <authorList>
            <person name="Kim H.J."/>
            <person name="Triplett B.A."/>
        </authorList>
    </citation>
    <scope>NUCLEOTIDE SEQUENCE [LARGE SCALE GENOMIC DNA]</scope>
    <source>
        <strain evidence="1 2">DSM 25597</strain>
    </source>
</reference>
<protein>
    <submittedName>
        <fullName evidence="1">Uncharacterized protein</fullName>
    </submittedName>
</protein>
<gene>
    <name evidence="1" type="ORF">SAMN06265376_10465</name>
</gene>
<dbReference type="OrthoDB" id="1191322at2"/>
<dbReference type="Proteomes" id="UP000198379">
    <property type="component" value="Unassembled WGS sequence"/>
</dbReference>
<name>A0A239A2E7_9FLAO</name>
<sequence>MLKSISNLGKELNKSEKEQINGGFGGVFFDYCSKIVLQHECIANPACAWNGSSCYTKTPHIV</sequence>
<keyword evidence="2" id="KW-1185">Reference proteome</keyword>
<evidence type="ECO:0000313" key="1">
    <source>
        <dbReference type="EMBL" id="SNR89083.1"/>
    </source>
</evidence>
<dbReference type="RefSeq" id="WP_089371889.1">
    <property type="nucleotide sequence ID" value="NZ_BMEP01000007.1"/>
</dbReference>
<accession>A0A239A2E7</accession>
<dbReference type="EMBL" id="FZNY01000004">
    <property type="protein sequence ID" value="SNR89083.1"/>
    <property type="molecule type" value="Genomic_DNA"/>
</dbReference>
<dbReference type="AlphaFoldDB" id="A0A239A2E7"/>
<evidence type="ECO:0000313" key="2">
    <source>
        <dbReference type="Proteomes" id="UP000198379"/>
    </source>
</evidence>